<sequence>MREEGVLTPELLGLVWLHLRGLLLMNALFLVCDFRTDSRYTMDPATPSTMSQISWRLCPVPKGCQCKAFMSTLQGPARDRFRNLPEESIGSLEELFACFMAQHAML</sequence>
<keyword evidence="1" id="KW-0812">Transmembrane</keyword>
<evidence type="ECO:0000256" key="1">
    <source>
        <dbReference type="SAM" id="Phobius"/>
    </source>
</evidence>
<protein>
    <submittedName>
        <fullName evidence="2">Uncharacterized protein</fullName>
    </submittedName>
</protein>
<geneLocation type="mitochondrion" evidence="2"/>
<feature type="transmembrane region" description="Helical" evidence="1">
    <location>
        <begin position="12"/>
        <end position="32"/>
    </location>
</feature>
<dbReference type="EMBL" id="KY774314">
    <property type="protein sequence ID" value="ART30308.1"/>
    <property type="molecule type" value="Genomic_DNA"/>
</dbReference>
<keyword evidence="2" id="KW-0496">Mitochondrion</keyword>
<keyword evidence="1" id="KW-0472">Membrane</keyword>
<evidence type="ECO:0000313" key="2">
    <source>
        <dbReference type="EMBL" id="ART30308.1"/>
    </source>
</evidence>
<name>A0A1Y0AYT4_9LAMI</name>
<reference evidence="2" key="1">
    <citation type="submission" date="2017-03" db="EMBL/GenBank/DDBJ databases">
        <title>The mitochondrial genome of the carnivorous plant Utricularia reniformis (Lentibulariaceae): structure, comparative analysis and evolutionary landmarks.</title>
        <authorList>
            <person name="Silva S.R."/>
            <person name="Alvarenga D.O."/>
            <person name="Michael T.P."/>
            <person name="Miranda V.F.O."/>
            <person name="Varani A.M."/>
        </authorList>
    </citation>
    <scope>NUCLEOTIDE SEQUENCE</scope>
</reference>
<keyword evidence="1" id="KW-1133">Transmembrane helix</keyword>
<accession>A0A1Y0AYT4</accession>
<organism evidence="2">
    <name type="scientific">Utricularia reniformis</name>
    <dbReference type="NCBI Taxonomy" id="192314"/>
    <lineage>
        <taxon>Eukaryota</taxon>
        <taxon>Viridiplantae</taxon>
        <taxon>Streptophyta</taxon>
        <taxon>Embryophyta</taxon>
        <taxon>Tracheophyta</taxon>
        <taxon>Spermatophyta</taxon>
        <taxon>Magnoliopsida</taxon>
        <taxon>eudicotyledons</taxon>
        <taxon>Gunneridae</taxon>
        <taxon>Pentapetalae</taxon>
        <taxon>asterids</taxon>
        <taxon>lamiids</taxon>
        <taxon>Lamiales</taxon>
        <taxon>Lentibulariaceae</taxon>
        <taxon>Utricularia</taxon>
    </lineage>
</organism>
<dbReference type="AlphaFoldDB" id="A0A1Y0AYT4"/>
<gene>
    <name evidence="2" type="ORF">AEK19_MT0741</name>
</gene>
<proteinExistence type="predicted"/>